<dbReference type="InterPro" id="IPR018181">
    <property type="entry name" value="Heat_shock_70_CS"/>
</dbReference>
<dbReference type="RefSeq" id="WP_197443020.1">
    <property type="nucleotide sequence ID" value="NZ_CP036433.1"/>
</dbReference>
<keyword evidence="7" id="KW-1185">Reference proteome</keyword>
<keyword evidence="2 5" id="KW-0547">Nucleotide-binding</keyword>
<dbReference type="AlphaFoldDB" id="A0A518DNI0"/>
<dbReference type="PROSITE" id="PS00329">
    <property type="entry name" value="HSP70_2"/>
    <property type="match status" value="1"/>
</dbReference>
<dbReference type="PROSITE" id="PS01036">
    <property type="entry name" value="HSP70_3"/>
    <property type="match status" value="1"/>
</dbReference>
<sequence length="515" mass="56639">MPKRQIPAVGIDLGTTYSAVSILDEFGRPTTLLNAEGDKTTPSVMLFEGDDVVIGKEAVKAMSTDMDMIVECPKRDLGRRMFHKAIGGRQYPPEALQAWILNKMRVDAARTIGEFSKVVITVPAYFDEVRRKATMDAGYIAGFDVMDIINEPTSAAVAFGFQQGFMSTDGTQAENKKVLVYDLGGGTFDVTVMELGGRDFVALATDGDVQLGGRDWDQRLVDYVAEEFIRTHGLDPREDANTLGRLWRECEDAKRTLSARAKSHIACDFQGHAVRVEITREMFHEITQDLLDRTAFTTRQTLQAAGLEWSDIDRVLMVGGSTRMPAVADMLQKLSGKAPDCSVSPDEAVAHGAALHAGLLLDRHEGISPAFKIKNVNSHSLGVVATDAQTKRKRNAILIPRNTPLPVTAKRVFKTQKAGQKSILVQIVEGESASPDDCSEIGKCSVKDLPHDLPAKTPIEVRFRYEENGRLTAMVRVEGASSQLHHEITRENSMTREQLDSWRGYISGLPPAVPE</sequence>
<dbReference type="SUPFAM" id="SSF100920">
    <property type="entry name" value="Heat shock protein 70kD (HSP70), peptide-binding domain"/>
    <property type="match status" value="1"/>
</dbReference>
<dbReference type="PANTHER" id="PTHR19375">
    <property type="entry name" value="HEAT SHOCK PROTEIN 70KDA"/>
    <property type="match status" value="1"/>
</dbReference>
<dbReference type="CDD" id="cd24029">
    <property type="entry name" value="ASKHA_NBD_HSP70_DnaK_HscA_HscC"/>
    <property type="match status" value="1"/>
</dbReference>
<dbReference type="PRINTS" id="PR00301">
    <property type="entry name" value="HEATSHOCK70"/>
</dbReference>
<dbReference type="EMBL" id="CP036433">
    <property type="protein sequence ID" value="QDU93373.1"/>
    <property type="molecule type" value="Genomic_DNA"/>
</dbReference>
<dbReference type="Gene3D" id="3.30.420.40">
    <property type="match status" value="2"/>
</dbReference>
<dbReference type="KEGG" id="lcre:Pla8534_11530"/>
<evidence type="ECO:0000256" key="1">
    <source>
        <dbReference type="ARBA" id="ARBA00007381"/>
    </source>
</evidence>
<dbReference type="FunFam" id="3.30.420.40:FF:000545">
    <property type="entry name" value="Endoplasmic reticulum chaperone BiP"/>
    <property type="match status" value="1"/>
</dbReference>
<dbReference type="PROSITE" id="PS00297">
    <property type="entry name" value="HSP70_1"/>
    <property type="match status" value="1"/>
</dbReference>
<evidence type="ECO:0000256" key="3">
    <source>
        <dbReference type="ARBA" id="ARBA00022840"/>
    </source>
</evidence>
<evidence type="ECO:0000313" key="7">
    <source>
        <dbReference type="Proteomes" id="UP000317648"/>
    </source>
</evidence>
<comment type="similarity">
    <text evidence="1 5">Belongs to the heat shock protein 70 family.</text>
</comment>
<dbReference type="GO" id="GO:0140662">
    <property type="term" value="F:ATP-dependent protein folding chaperone"/>
    <property type="evidence" value="ECO:0007669"/>
    <property type="project" value="InterPro"/>
</dbReference>
<evidence type="ECO:0000256" key="4">
    <source>
        <dbReference type="ARBA" id="ARBA00023186"/>
    </source>
</evidence>
<name>A0A518DNI0_9BACT</name>
<keyword evidence="4" id="KW-0143">Chaperone</keyword>
<dbReference type="Gene3D" id="2.60.34.10">
    <property type="entry name" value="Substrate Binding Domain Of DNAk, Chain A, domain 1"/>
    <property type="match status" value="1"/>
</dbReference>
<reference evidence="6 7" key="1">
    <citation type="submission" date="2019-02" db="EMBL/GenBank/DDBJ databases">
        <title>Deep-cultivation of Planctomycetes and their phenomic and genomic characterization uncovers novel biology.</title>
        <authorList>
            <person name="Wiegand S."/>
            <person name="Jogler M."/>
            <person name="Boedeker C."/>
            <person name="Pinto D."/>
            <person name="Vollmers J."/>
            <person name="Rivas-Marin E."/>
            <person name="Kohn T."/>
            <person name="Peeters S.H."/>
            <person name="Heuer A."/>
            <person name="Rast P."/>
            <person name="Oberbeckmann S."/>
            <person name="Bunk B."/>
            <person name="Jeske O."/>
            <person name="Meyerdierks A."/>
            <person name="Storesund J.E."/>
            <person name="Kallscheuer N."/>
            <person name="Luecker S."/>
            <person name="Lage O.M."/>
            <person name="Pohl T."/>
            <person name="Merkel B.J."/>
            <person name="Hornburger P."/>
            <person name="Mueller R.-W."/>
            <person name="Bruemmer F."/>
            <person name="Labrenz M."/>
            <person name="Spormann A.M."/>
            <person name="Op den Camp H."/>
            <person name="Overmann J."/>
            <person name="Amann R."/>
            <person name="Jetten M.S.M."/>
            <person name="Mascher T."/>
            <person name="Medema M.H."/>
            <person name="Devos D.P."/>
            <person name="Kaster A.-K."/>
            <person name="Ovreas L."/>
            <person name="Rohde M."/>
            <person name="Galperin M.Y."/>
            <person name="Jogler C."/>
        </authorList>
    </citation>
    <scope>NUCLEOTIDE SEQUENCE [LARGE SCALE GENOMIC DNA]</scope>
    <source>
        <strain evidence="6 7">Pla85_3_4</strain>
    </source>
</reference>
<dbReference type="Gene3D" id="3.90.640.10">
    <property type="entry name" value="Actin, Chain A, domain 4"/>
    <property type="match status" value="1"/>
</dbReference>
<gene>
    <name evidence="6" type="primary">dnaK_1</name>
    <name evidence="6" type="ORF">Pla8534_11530</name>
</gene>
<dbReference type="FunFam" id="3.90.640.10:FF:000003">
    <property type="entry name" value="Molecular chaperone DnaK"/>
    <property type="match status" value="1"/>
</dbReference>
<organism evidence="6 7">
    <name type="scientific">Lignipirellula cremea</name>
    <dbReference type="NCBI Taxonomy" id="2528010"/>
    <lineage>
        <taxon>Bacteria</taxon>
        <taxon>Pseudomonadati</taxon>
        <taxon>Planctomycetota</taxon>
        <taxon>Planctomycetia</taxon>
        <taxon>Pirellulales</taxon>
        <taxon>Pirellulaceae</taxon>
        <taxon>Lignipirellula</taxon>
    </lineage>
</organism>
<dbReference type="Pfam" id="PF00012">
    <property type="entry name" value="HSP70"/>
    <property type="match status" value="1"/>
</dbReference>
<keyword evidence="3 5" id="KW-0067">ATP-binding</keyword>
<dbReference type="InterPro" id="IPR029047">
    <property type="entry name" value="HSP70_peptide-bd_sf"/>
</dbReference>
<evidence type="ECO:0000256" key="2">
    <source>
        <dbReference type="ARBA" id="ARBA00022741"/>
    </source>
</evidence>
<dbReference type="InterPro" id="IPR043129">
    <property type="entry name" value="ATPase_NBD"/>
</dbReference>
<dbReference type="InterPro" id="IPR013126">
    <property type="entry name" value="Hsp_70_fam"/>
</dbReference>
<dbReference type="GO" id="GO:0005524">
    <property type="term" value="F:ATP binding"/>
    <property type="evidence" value="ECO:0007669"/>
    <property type="project" value="UniProtKB-KW"/>
</dbReference>
<accession>A0A518DNI0</accession>
<dbReference type="SUPFAM" id="SSF53067">
    <property type="entry name" value="Actin-like ATPase domain"/>
    <property type="match status" value="2"/>
</dbReference>
<evidence type="ECO:0000256" key="5">
    <source>
        <dbReference type="RuleBase" id="RU003322"/>
    </source>
</evidence>
<protein>
    <submittedName>
        <fullName evidence="6">Chaperone protein DnaK</fullName>
    </submittedName>
</protein>
<proteinExistence type="inferred from homology"/>
<evidence type="ECO:0000313" key="6">
    <source>
        <dbReference type="EMBL" id="QDU93373.1"/>
    </source>
</evidence>
<dbReference type="Proteomes" id="UP000317648">
    <property type="component" value="Chromosome"/>
</dbReference>